<dbReference type="EMBL" id="CP019640">
    <property type="protein sequence ID" value="AQQ53364.1"/>
    <property type="molecule type" value="Genomic_DNA"/>
</dbReference>
<sequence>MVNLAQQLSYVYWIGGSPCAGKTSIARMLVNEYGFTYYKSDDLYDEHLLKNNWEQHPNMSRLKVLSWTQYWSRRFCSVPVEQQVQESIALY</sequence>
<dbReference type="AlphaFoldDB" id="A0A1Q2KZ10"/>
<evidence type="ECO:0000313" key="2">
    <source>
        <dbReference type="Proteomes" id="UP000188184"/>
    </source>
</evidence>
<dbReference type="RefSeq" id="WP_077589254.1">
    <property type="nucleotide sequence ID" value="NZ_CP019640.1"/>
</dbReference>
<dbReference type="SUPFAM" id="SSF52540">
    <property type="entry name" value="P-loop containing nucleoside triphosphate hydrolases"/>
    <property type="match status" value="1"/>
</dbReference>
<protein>
    <submittedName>
        <fullName evidence="1">Uncharacterized protein</fullName>
    </submittedName>
</protein>
<organism evidence="1 2">
    <name type="scientific">Planococcus lenghuensis</name>
    <dbReference type="NCBI Taxonomy" id="2213202"/>
    <lineage>
        <taxon>Bacteria</taxon>
        <taxon>Bacillati</taxon>
        <taxon>Bacillota</taxon>
        <taxon>Bacilli</taxon>
        <taxon>Bacillales</taxon>
        <taxon>Caryophanaceae</taxon>
        <taxon>Planococcus</taxon>
    </lineage>
</organism>
<gene>
    <name evidence="1" type="ORF">B0X71_09940</name>
</gene>
<dbReference type="KEGG" id="pmar:B0X71_09940"/>
<dbReference type="OrthoDB" id="2835040at2"/>
<evidence type="ECO:0000313" key="1">
    <source>
        <dbReference type="EMBL" id="AQQ53364.1"/>
    </source>
</evidence>
<keyword evidence="2" id="KW-1185">Reference proteome</keyword>
<dbReference type="InterPro" id="IPR027417">
    <property type="entry name" value="P-loop_NTPase"/>
</dbReference>
<proteinExistence type="predicted"/>
<name>A0A1Q2KZ10_9BACL</name>
<dbReference type="Gene3D" id="3.40.50.300">
    <property type="entry name" value="P-loop containing nucleotide triphosphate hydrolases"/>
    <property type="match status" value="1"/>
</dbReference>
<reference evidence="1 2" key="1">
    <citation type="submission" date="2017-02" db="EMBL/GenBank/DDBJ databases">
        <title>The complete genomic sequence of a novel cold adapted crude oil-degrading bacterium Planococcus qaidamina Y42.</title>
        <authorList>
            <person name="Yang R."/>
        </authorList>
    </citation>
    <scope>NUCLEOTIDE SEQUENCE [LARGE SCALE GENOMIC DNA]</scope>
    <source>
        <strain evidence="1 2">Y42</strain>
    </source>
</reference>
<dbReference type="Proteomes" id="UP000188184">
    <property type="component" value="Chromosome"/>
</dbReference>
<accession>A0A1Q2KZ10</accession>